<dbReference type="CDD" id="cd08953">
    <property type="entry name" value="KR_2_SDR_x"/>
    <property type="match status" value="1"/>
</dbReference>
<feature type="compositionally biased region" description="Low complexity" evidence="11">
    <location>
        <begin position="659"/>
        <end position="674"/>
    </location>
</feature>
<dbReference type="InterPro" id="IPR036736">
    <property type="entry name" value="ACP-like_sf"/>
</dbReference>
<dbReference type="SMART" id="SM00823">
    <property type="entry name" value="PKS_PP"/>
    <property type="match status" value="1"/>
</dbReference>
<dbReference type="InterPro" id="IPR020806">
    <property type="entry name" value="PKS_PP-bd"/>
</dbReference>
<dbReference type="InterPro" id="IPR020807">
    <property type="entry name" value="PKS_DH"/>
</dbReference>
<evidence type="ECO:0000256" key="6">
    <source>
        <dbReference type="ARBA" id="ARBA00022490"/>
    </source>
</evidence>
<dbReference type="Pfam" id="PF14765">
    <property type="entry name" value="PS-DH"/>
    <property type="match status" value="1"/>
</dbReference>
<dbReference type="Gene3D" id="3.40.47.10">
    <property type="match status" value="1"/>
</dbReference>
<dbReference type="PROSITE" id="PS50075">
    <property type="entry name" value="CARRIER"/>
    <property type="match status" value="1"/>
</dbReference>
<proteinExistence type="inferred from homology"/>
<keyword evidence="6" id="KW-0963">Cytoplasm</keyword>
<evidence type="ECO:0000259" key="13">
    <source>
        <dbReference type="PROSITE" id="PS52004"/>
    </source>
</evidence>
<evidence type="ECO:0000256" key="10">
    <source>
        <dbReference type="PROSITE-ProRule" id="PRU01363"/>
    </source>
</evidence>
<evidence type="ECO:0000256" key="9">
    <source>
        <dbReference type="ARBA" id="ARBA00022737"/>
    </source>
</evidence>
<evidence type="ECO:0000313" key="15">
    <source>
        <dbReference type="EMBL" id="MCQ4167678.1"/>
    </source>
</evidence>
<dbReference type="PANTHER" id="PTHR43775">
    <property type="entry name" value="FATTY ACID SYNTHASE"/>
    <property type="match status" value="1"/>
</dbReference>
<dbReference type="Gene3D" id="3.40.50.720">
    <property type="entry name" value="NAD(P)-binding Rossmann-like Domain"/>
    <property type="match status" value="2"/>
</dbReference>
<dbReference type="Pfam" id="PF08659">
    <property type="entry name" value="KR"/>
    <property type="match status" value="1"/>
</dbReference>
<comment type="pathway">
    <text evidence="2">Antibiotic biosynthesis.</text>
</comment>
<feature type="region of interest" description="N-terminal hotdog fold" evidence="10">
    <location>
        <begin position="1301"/>
        <end position="1422"/>
    </location>
</feature>
<dbReference type="InterPro" id="IPR054514">
    <property type="entry name" value="RhiE-like_linker"/>
</dbReference>
<dbReference type="Pfam" id="PF02801">
    <property type="entry name" value="Ketoacyl-synt_C"/>
    <property type="match status" value="1"/>
</dbReference>
<dbReference type="InterPro" id="IPR049552">
    <property type="entry name" value="PKS_DH_N"/>
</dbReference>
<dbReference type="SMART" id="SM00825">
    <property type="entry name" value="PKS_KS"/>
    <property type="match status" value="1"/>
</dbReference>
<dbReference type="InterPro" id="IPR057326">
    <property type="entry name" value="KR_dom"/>
</dbReference>
<dbReference type="PROSITE" id="PS00606">
    <property type="entry name" value="KS3_1"/>
    <property type="match status" value="1"/>
</dbReference>
<dbReference type="Pfam" id="PF00109">
    <property type="entry name" value="ketoacyl-synt"/>
    <property type="match status" value="1"/>
</dbReference>
<evidence type="ECO:0000259" key="14">
    <source>
        <dbReference type="PROSITE" id="PS52019"/>
    </source>
</evidence>
<name>A0ABT1QZF8_9GAMM</name>
<dbReference type="SUPFAM" id="SSF53901">
    <property type="entry name" value="Thiolase-like"/>
    <property type="match status" value="1"/>
</dbReference>
<dbReference type="PROSITE" id="PS52004">
    <property type="entry name" value="KS3_2"/>
    <property type="match status" value="1"/>
</dbReference>
<comment type="pathway">
    <text evidence="3">Lipid metabolism; fatty acid biosynthesis.</text>
</comment>
<dbReference type="InterPro" id="IPR018201">
    <property type="entry name" value="Ketoacyl_synth_AS"/>
</dbReference>
<keyword evidence="9" id="KW-0677">Repeat</keyword>
<accession>A0ABT1QZF8</accession>
<dbReference type="InterPro" id="IPR009081">
    <property type="entry name" value="PP-bd_ACP"/>
</dbReference>
<dbReference type="Gene3D" id="3.10.129.110">
    <property type="entry name" value="Polyketide synthase dehydratase"/>
    <property type="match status" value="1"/>
</dbReference>
<dbReference type="InterPro" id="IPR020841">
    <property type="entry name" value="PKS_Beta-ketoAc_synthase_dom"/>
</dbReference>
<evidence type="ECO:0000256" key="4">
    <source>
        <dbReference type="ARBA" id="ARBA00006484"/>
    </source>
</evidence>
<dbReference type="Proteomes" id="UP001165498">
    <property type="component" value="Unassembled WGS sequence"/>
</dbReference>
<dbReference type="InterPro" id="IPR016039">
    <property type="entry name" value="Thiolase-like"/>
</dbReference>
<dbReference type="SMART" id="SM00822">
    <property type="entry name" value="PKS_KR"/>
    <property type="match status" value="1"/>
</dbReference>
<comment type="subcellular location">
    <subcellularLocation>
        <location evidence="1">Cytoplasm</location>
    </subcellularLocation>
</comment>
<dbReference type="InterPro" id="IPR049900">
    <property type="entry name" value="PKS_mFAS_DH"/>
</dbReference>
<feature type="active site" description="Proton donor; for dehydratase activity" evidence="10">
    <location>
        <position position="1495"/>
    </location>
</feature>
<dbReference type="SMART" id="SM01294">
    <property type="entry name" value="PKS_PP_betabranch"/>
    <property type="match status" value="1"/>
</dbReference>
<dbReference type="EMBL" id="JANFQO010000045">
    <property type="protein sequence ID" value="MCQ4167678.1"/>
    <property type="molecule type" value="Genomic_DNA"/>
</dbReference>
<evidence type="ECO:0000256" key="5">
    <source>
        <dbReference type="ARBA" id="ARBA00022450"/>
    </source>
</evidence>
<keyword evidence="5" id="KW-0596">Phosphopantetheine</keyword>
<organism evidence="15 16">
    <name type="scientific">Tahibacter harae</name>
    <dbReference type="NCBI Taxonomy" id="2963937"/>
    <lineage>
        <taxon>Bacteria</taxon>
        <taxon>Pseudomonadati</taxon>
        <taxon>Pseudomonadota</taxon>
        <taxon>Gammaproteobacteria</taxon>
        <taxon>Lysobacterales</taxon>
        <taxon>Rhodanobacteraceae</taxon>
        <taxon>Tahibacter</taxon>
    </lineage>
</organism>
<evidence type="ECO:0000256" key="3">
    <source>
        <dbReference type="ARBA" id="ARBA00005194"/>
    </source>
</evidence>
<feature type="region of interest" description="C-terminal hotdog fold" evidence="10">
    <location>
        <begin position="1436"/>
        <end position="1576"/>
    </location>
</feature>
<feature type="active site" description="Proton acceptor; for dehydratase activity" evidence="10">
    <location>
        <position position="1330"/>
    </location>
</feature>
<keyword evidence="8" id="KW-0808">Transferase</keyword>
<evidence type="ECO:0000256" key="1">
    <source>
        <dbReference type="ARBA" id="ARBA00004496"/>
    </source>
</evidence>
<evidence type="ECO:0000256" key="2">
    <source>
        <dbReference type="ARBA" id="ARBA00004792"/>
    </source>
</evidence>
<dbReference type="SMART" id="SM00826">
    <property type="entry name" value="PKS_DH"/>
    <property type="match status" value="1"/>
</dbReference>
<dbReference type="Pfam" id="PF00550">
    <property type="entry name" value="PP-binding"/>
    <property type="match status" value="1"/>
</dbReference>
<feature type="domain" description="PKS/mFAS DH" evidence="14">
    <location>
        <begin position="1301"/>
        <end position="1576"/>
    </location>
</feature>
<protein>
    <submittedName>
        <fullName evidence="15">SDR family NAD(P)-dependent oxidoreductase</fullName>
    </submittedName>
</protein>
<gene>
    <name evidence="15" type="ORF">NM961_23465</name>
</gene>
<keyword evidence="7" id="KW-0597">Phosphoprotein</keyword>
<evidence type="ECO:0000313" key="16">
    <source>
        <dbReference type="Proteomes" id="UP001165498"/>
    </source>
</evidence>
<dbReference type="SUPFAM" id="SSF47336">
    <property type="entry name" value="ACP-like"/>
    <property type="match status" value="1"/>
</dbReference>
<feature type="region of interest" description="Disordered" evidence="11">
    <location>
        <begin position="640"/>
        <end position="674"/>
    </location>
</feature>
<dbReference type="Pfam" id="PF22336">
    <property type="entry name" value="RhiE-like_linker"/>
    <property type="match status" value="1"/>
</dbReference>
<dbReference type="InterPro" id="IPR050091">
    <property type="entry name" value="PKS_NRPS_Biosynth_Enz"/>
</dbReference>
<reference evidence="15" key="1">
    <citation type="submission" date="2022-07" db="EMBL/GenBank/DDBJ databases">
        <title>Tahibacter sp., a new gammaproteobacterium isolated from the silt sample collected at pig farm.</title>
        <authorList>
            <person name="Chen H."/>
        </authorList>
    </citation>
    <scope>NUCLEOTIDE SEQUENCE</scope>
    <source>
        <strain evidence="15">P2K</strain>
    </source>
</reference>
<dbReference type="RefSeq" id="WP_255916860.1">
    <property type="nucleotide sequence ID" value="NZ_JANFQO010000045.1"/>
</dbReference>
<evidence type="ECO:0000256" key="7">
    <source>
        <dbReference type="ARBA" id="ARBA00022553"/>
    </source>
</evidence>
<dbReference type="Pfam" id="PF21089">
    <property type="entry name" value="PKS_DH_N"/>
    <property type="match status" value="1"/>
</dbReference>
<comment type="similarity">
    <text evidence="4">Belongs to the short-chain dehydrogenases/reductases (SDR) family.</text>
</comment>
<comment type="caution">
    <text evidence="15">The sequence shown here is derived from an EMBL/GenBank/DDBJ whole genome shotgun (WGS) entry which is preliminary data.</text>
</comment>
<keyword evidence="16" id="KW-1185">Reference proteome</keyword>
<dbReference type="PANTHER" id="PTHR43775:SF37">
    <property type="entry name" value="SI:DKEY-61P9.11"/>
    <property type="match status" value="1"/>
</dbReference>
<dbReference type="InterPro" id="IPR006162">
    <property type="entry name" value="Ppantetheine_attach_site"/>
</dbReference>
<dbReference type="Gene3D" id="1.10.1240.100">
    <property type="match status" value="1"/>
</dbReference>
<dbReference type="InterPro" id="IPR014030">
    <property type="entry name" value="Ketoacyl_synth_N"/>
</dbReference>
<dbReference type="PROSITE" id="PS00012">
    <property type="entry name" value="PHOSPHOPANTETHEINE"/>
    <property type="match status" value="1"/>
</dbReference>
<dbReference type="InterPro" id="IPR042104">
    <property type="entry name" value="PKS_dehydratase_sf"/>
</dbReference>
<dbReference type="PROSITE" id="PS52019">
    <property type="entry name" value="PKS_MFAS_DH"/>
    <property type="match status" value="1"/>
</dbReference>
<dbReference type="CDD" id="cd00833">
    <property type="entry name" value="PKS"/>
    <property type="match status" value="1"/>
</dbReference>
<feature type="domain" description="Carrier" evidence="12">
    <location>
        <begin position="514"/>
        <end position="591"/>
    </location>
</feature>
<evidence type="ECO:0000259" key="12">
    <source>
        <dbReference type="PROSITE" id="PS50075"/>
    </source>
</evidence>
<dbReference type="SUPFAM" id="SSF51735">
    <property type="entry name" value="NAD(P)-binding Rossmann-fold domains"/>
    <property type="match status" value="1"/>
</dbReference>
<dbReference type="InterPro" id="IPR049551">
    <property type="entry name" value="PKS_DH_C"/>
</dbReference>
<dbReference type="InterPro" id="IPR013968">
    <property type="entry name" value="PKS_KR"/>
</dbReference>
<feature type="domain" description="Ketosynthase family 3 (KS3)" evidence="13">
    <location>
        <begin position="681"/>
        <end position="1118"/>
    </location>
</feature>
<sequence length="1733" mass="180612">MDLCDDAGRVQVQLSGFTARVLAEPVMAAAPGTASAEAEVTLQQPQWVAAEAGCAAAVRGSDSAGVDSSASTAARRQVLIVGATAAQAAAVSAELGATACDVVALDGDAALDGAATEAFEALALAVFAAAQAAVRAREAVRLQVVLTGTAAPALALGVAGLLRTVQEEHAQVRGQVIEVASREPAEVAAALQDAAARDAVELRWADGAVQQRVLRDLPTTPALPAATPWKTGGVYLITGGAGGLGRLLAQEIAQRAEGVTLVLAGRSALDAAAQAALNAAIPAATVRYHAVDVGDAAAVQALVTAVIAEHGALHGVIHAAGVVKDSFVLKKTAAEWRQVLRPKVAGVEALDAATAPVDLDLFVVFSSLSALGNAGQADYAAANGYLDGFAQQRQQRVARGERWGRTVSVNWPYWADGGMRIDAATQTLLKDRHGSLALSTAQGWAALYQALASGAAQVLVRAAVKGWQGVAAQSARTNVNVTNAASGILSVSAPAATSAAASAPVSSEATRTASITDWTLGRLYDEVAALLKVSRSDLDADAEFSEYGFDSISLTALANRLNSEFGLSLMPTVFFEQPSLRSLAQHLARIDDGRWAQRWVAAPDTAAAAPAGTAADVASATASAPAGAAASPAAPARVEISPLPATATNPAARRRGRWLPGDAASAPAASAGPDALRAAGREPIAIVGMSGRFPQADDLAAFWQNLISGRDSIEEIPSSRWDWQAIYGDAQAQANRSQSKWGGFIAGVDEFDSLFFGISPREALLMDPQQRLLLQHAWAAIEDAGHAPGSLSGTATGVFIGTGSSGYSELVAQADLAIEGYSSTGVVPSVGPNRLSYFLNLHGPSEPIETACSSALVAVHRAVQAIRAGQCEQALVGGVNTLLTPTLHISFSKAGMLSEDGRCKTFSAQANGYVRGEGVGVLLLKRLSAAQADGDRIYAVIRGSAENHGGRANSLTAPNPRAQADLLRQAYRDAGIDVRTVGYIEAHGTGTPLGDPIEINALKSAFASLYLDSGSAAVESAHCALGSVKTNIGHLELAAGAAGLIKVLLQLQHGQLAPSLHCAEINPYIELDGTPFRLVREAQPWPVLHDARGQALPRRAGVSSFGFGGVNAHVVLEEYRDTRVAAAGGVTLLVLSARTPERLQAQAQQLLRELRSGRHDDAALADIAYTLQVGRDAMEERLGLIATSLAEAIGQLSAWCDHGEAAGVHHGQVKRNKDVLGILDEEIDAAVTAWAAKGKFGKVLELWVKGLPVRWSGLPGLARGRRISLPTYAFAPERHWVAVRGEHVLQTGRGAAGTQLHPLLHTNTSDLSEQRYTTQLRRDERVLADHVIGDHAVLPGAACLEMARAAVVLALGESDDAVVRLSDVVWLRPLLVESARNVHTAVQADDDGRLAFRLYTADAGGEALVHCQGYADIVADPAPAALAVTSLANACPTHWDAAHCYARYAAQGMHYGPAYRGVIRIQAGDAQALGRLELPAAAQRDGYRLHPSLLDAALQSLIALAGSESDRPLLPFALDSLCVWAASPAQSWVWLRAHPAHAGVQRFDLELCDDEGRIWASLRGFAARRLQQSLAQSGPGEAVVSLYRAQWNPLMQSAVPFAAAEADRVVLLCGAEAAQAQALQNLLGQARCQALPGEGGVAERFAGYAAMVLATLQGIVAAQPLRPVLLQVVVEENDPGGLGLGGLLKTARLENPRILGQLVAVPEKPSAAELLARLDDAAAASMLEEVRYA</sequence>
<dbReference type="InterPro" id="IPR014031">
    <property type="entry name" value="Ketoacyl_synth_C"/>
</dbReference>
<dbReference type="InterPro" id="IPR036291">
    <property type="entry name" value="NAD(P)-bd_dom_sf"/>
</dbReference>
<evidence type="ECO:0000256" key="11">
    <source>
        <dbReference type="SAM" id="MobiDB-lite"/>
    </source>
</evidence>
<dbReference type="Gene3D" id="1.10.1200.10">
    <property type="entry name" value="ACP-like"/>
    <property type="match status" value="1"/>
</dbReference>
<evidence type="ECO:0000256" key="8">
    <source>
        <dbReference type="ARBA" id="ARBA00022679"/>
    </source>
</evidence>